<reference evidence="11 12" key="2">
    <citation type="submission" date="2023-06" db="EMBL/GenBank/DDBJ databases">
        <title>Identification and characterization of horizontal gene transfer across gut microbiota members of farm animals based on homology search.</title>
        <authorList>
            <person name="Schwarzerova J."/>
            <person name="Nykrynova M."/>
            <person name="Jureckova K."/>
            <person name="Cejkova D."/>
            <person name="Rychlik I."/>
        </authorList>
    </citation>
    <scope>NUCLEOTIDE SEQUENCE [LARGE SCALE GENOMIC DNA]</scope>
    <source>
        <strain evidence="11 12">ET340</strain>
    </source>
</reference>
<evidence type="ECO:0000256" key="10">
    <source>
        <dbReference type="RuleBase" id="RU004349"/>
    </source>
</evidence>
<evidence type="ECO:0000256" key="4">
    <source>
        <dbReference type="ARBA" id="ARBA00022692"/>
    </source>
</evidence>
<dbReference type="PIRSF" id="PIRSF004557">
    <property type="entry name" value="SecY"/>
    <property type="match status" value="1"/>
</dbReference>
<dbReference type="EMBL" id="JAUDCL010000005">
    <property type="protein sequence ID" value="MDM8200507.1"/>
    <property type="molecule type" value="Genomic_DNA"/>
</dbReference>
<comment type="caution">
    <text evidence="11">The sequence shown here is derived from an EMBL/GenBank/DDBJ whole genome shotgun (WGS) entry which is preliminary data.</text>
</comment>
<dbReference type="HAMAP" id="MF_01465">
    <property type="entry name" value="SecY"/>
    <property type="match status" value="1"/>
</dbReference>
<evidence type="ECO:0000256" key="6">
    <source>
        <dbReference type="ARBA" id="ARBA00022989"/>
    </source>
</evidence>
<gene>
    <name evidence="9 11" type="primary">secY</name>
    <name evidence="11" type="ORF">QUW08_04245</name>
</gene>
<dbReference type="InterPro" id="IPR026593">
    <property type="entry name" value="SecY"/>
</dbReference>
<keyword evidence="6 9" id="KW-1133">Transmembrane helix</keyword>
<comment type="function">
    <text evidence="9">The central subunit of the protein translocation channel SecYEG. Consists of two halves formed by TMs 1-5 and 6-10. These two domains form a lateral gate at the front which open onto the bilayer between TMs 2 and 7, and are clamped together by SecE at the back. The channel is closed by both a pore ring composed of hydrophobic SecY resides and a short helix (helix 2A) on the extracellular side of the membrane which forms a plug. The plug probably moves laterally to allow the channel to open. The ring and the pore may move independently.</text>
</comment>
<evidence type="ECO:0000313" key="12">
    <source>
        <dbReference type="Proteomes" id="UP001529380"/>
    </source>
</evidence>
<evidence type="ECO:0000256" key="1">
    <source>
        <dbReference type="ARBA" id="ARBA00004141"/>
    </source>
</evidence>
<keyword evidence="4 9" id="KW-0812">Transmembrane</keyword>
<evidence type="ECO:0000256" key="3">
    <source>
        <dbReference type="ARBA" id="ARBA00022448"/>
    </source>
</evidence>
<feature type="transmembrane region" description="Helical" evidence="9">
    <location>
        <begin position="215"/>
        <end position="236"/>
    </location>
</feature>
<dbReference type="PANTHER" id="PTHR10906">
    <property type="entry name" value="SECY/SEC61-ALPHA FAMILY MEMBER"/>
    <property type="match status" value="1"/>
</dbReference>
<feature type="transmembrane region" description="Helical" evidence="9">
    <location>
        <begin position="113"/>
        <end position="133"/>
    </location>
</feature>
<comment type="similarity">
    <text evidence="2 9 10">Belongs to the SecY/SEC61-alpha family.</text>
</comment>
<keyword evidence="8 9" id="KW-0472">Membrane</keyword>
<sequence length="431" mass="47174">MFDTFRNAWKIPELRKKLLFTLLVIVIFRIGCVITVPYINPEALQLFAGGTGNMLDYLNMMSGGALSQCAIFALGVTPYINASIIIQLLTVAIPALERLSKEGEEGRRKLTRITRYTGAGIALVMSVGYYLVLRSYTGVLAYTTGWEGIFSAVVIVFSFTGGAQLLTWMGEQIDFKGIGNGISLLIFAGIVSRWGNVITTARTMITNAMNGEIKYFILIPVIVILALAAIVFVVILTNAERRIPVQYAKRVVGRKMYGGQSSHIPLKVNMSGVMPIIFASALLSIPGTIASFIQTDSPIWQGFFSVFNYNSLLYAVLYLLLILAFNYFYVAIQYNPVEIANNLRKNNGAIPGIRPGKPTSDFITKCLSKITFVGAIFLGIIAVMPIILGNVAGMNIQLGGTSLLIVVGVALDTGRSMESYMLMRHHKGFLE</sequence>
<keyword evidence="5 9" id="KW-0653">Protein transport</keyword>
<feature type="transmembrane region" description="Helical" evidence="9">
    <location>
        <begin position="145"/>
        <end position="166"/>
    </location>
</feature>
<keyword evidence="9" id="KW-1003">Cell membrane</keyword>
<evidence type="ECO:0000256" key="2">
    <source>
        <dbReference type="ARBA" id="ARBA00005751"/>
    </source>
</evidence>
<comment type="subunit">
    <text evidence="9">Component of the Sec protein translocase complex. Heterotrimer consisting of SecY, SecE and SecG subunits. The heterotrimers can form oligomers, although 1 heterotrimer is thought to be able to translocate proteins. Interacts with the ribosome. Interacts with SecDF, and other proteins may be involved. Interacts with SecA.</text>
</comment>
<feature type="transmembrane region" description="Helical" evidence="9">
    <location>
        <begin position="370"/>
        <end position="388"/>
    </location>
</feature>
<evidence type="ECO:0000256" key="9">
    <source>
        <dbReference type="HAMAP-Rule" id="MF_01465"/>
    </source>
</evidence>
<dbReference type="PROSITE" id="PS00756">
    <property type="entry name" value="SECY_2"/>
    <property type="match status" value="1"/>
</dbReference>
<keyword evidence="7 9" id="KW-0811">Translocation</keyword>
<feature type="transmembrane region" description="Helical" evidence="9">
    <location>
        <begin position="272"/>
        <end position="293"/>
    </location>
</feature>
<feature type="transmembrane region" description="Helical" evidence="9">
    <location>
        <begin position="18"/>
        <end position="39"/>
    </location>
</feature>
<dbReference type="InterPro" id="IPR002208">
    <property type="entry name" value="SecY/SEC61-alpha"/>
</dbReference>
<dbReference type="PRINTS" id="PR00303">
    <property type="entry name" value="SECYTRNLCASE"/>
</dbReference>
<evidence type="ECO:0000256" key="8">
    <source>
        <dbReference type="ARBA" id="ARBA00023136"/>
    </source>
</evidence>
<dbReference type="SUPFAM" id="SSF103491">
    <property type="entry name" value="Preprotein translocase SecY subunit"/>
    <property type="match status" value="1"/>
</dbReference>
<protein>
    <recommendedName>
        <fullName evidence="9">Protein translocase subunit SecY</fullName>
    </recommendedName>
</protein>
<keyword evidence="12" id="KW-1185">Reference proteome</keyword>
<evidence type="ECO:0000256" key="5">
    <source>
        <dbReference type="ARBA" id="ARBA00022927"/>
    </source>
</evidence>
<dbReference type="NCBIfam" id="TIGR00967">
    <property type="entry name" value="3a0501s007"/>
    <property type="match status" value="1"/>
</dbReference>
<name>A0ABT7UNP6_9FIRM</name>
<keyword evidence="3 9" id="KW-0813">Transport</keyword>
<organism evidence="11 12">
    <name type="scientific">Allofournierella massiliensis</name>
    <dbReference type="NCBI Taxonomy" id="1650663"/>
    <lineage>
        <taxon>Bacteria</taxon>
        <taxon>Bacillati</taxon>
        <taxon>Bacillota</taxon>
        <taxon>Clostridia</taxon>
        <taxon>Eubacteriales</taxon>
        <taxon>Oscillospiraceae</taxon>
        <taxon>Allofournierella</taxon>
    </lineage>
</organism>
<proteinExistence type="inferred from homology"/>
<dbReference type="InterPro" id="IPR030659">
    <property type="entry name" value="SecY_CS"/>
</dbReference>
<dbReference type="Gene3D" id="1.10.3370.10">
    <property type="entry name" value="SecY subunit domain"/>
    <property type="match status" value="1"/>
</dbReference>
<feature type="transmembrane region" description="Helical" evidence="9">
    <location>
        <begin position="394"/>
        <end position="414"/>
    </location>
</feature>
<feature type="transmembrane region" description="Helical" evidence="9">
    <location>
        <begin position="313"/>
        <end position="332"/>
    </location>
</feature>
<evidence type="ECO:0000256" key="7">
    <source>
        <dbReference type="ARBA" id="ARBA00023010"/>
    </source>
</evidence>
<evidence type="ECO:0000313" key="11">
    <source>
        <dbReference type="EMBL" id="MDM8200507.1"/>
    </source>
</evidence>
<reference evidence="12" key="1">
    <citation type="submission" date="2023-06" db="EMBL/GenBank/DDBJ databases">
        <title>Identification and characterization of horizontal gene transfer across gut microbiota members of farm animals based on homology search.</title>
        <authorList>
            <person name="Zeman M."/>
            <person name="Kubasova T."/>
            <person name="Jahodarova E."/>
            <person name="Nykrynova M."/>
            <person name="Rychlik I."/>
        </authorList>
    </citation>
    <scope>NUCLEOTIDE SEQUENCE [LARGE SCALE GENOMIC DNA]</scope>
    <source>
        <strain evidence="12">ET340</strain>
    </source>
</reference>
<dbReference type="RefSeq" id="WP_289599282.1">
    <property type="nucleotide sequence ID" value="NZ_JAUDCL010000005.1"/>
</dbReference>
<dbReference type="Pfam" id="PF00344">
    <property type="entry name" value="SecY"/>
    <property type="match status" value="1"/>
</dbReference>
<comment type="subcellular location">
    <subcellularLocation>
        <location evidence="9">Cell membrane</location>
        <topology evidence="9">Multi-pass membrane protein</topology>
    </subcellularLocation>
    <subcellularLocation>
        <location evidence="1">Membrane</location>
        <topology evidence="1">Multi-pass membrane protein</topology>
    </subcellularLocation>
</comment>
<feature type="transmembrane region" description="Helical" evidence="9">
    <location>
        <begin position="178"/>
        <end position="195"/>
    </location>
</feature>
<accession>A0ABT7UNP6</accession>
<dbReference type="InterPro" id="IPR023201">
    <property type="entry name" value="SecY_dom_sf"/>
</dbReference>
<dbReference type="Proteomes" id="UP001529380">
    <property type="component" value="Unassembled WGS sequence"/>
</dbReference>
<feature type="transmembrane region" description="Helical" evidence="9">
    <location>
        <begin position="65"/>
        <end position="92"/>
    </location>
</feature>
<reference evidence="11 12" key="3">
    <citation type="submission" date="2023-06" db="EMBL/GenBank/DDBJ databases">
        <authorList>
            <person name="Zeman M."/>
            <person name="Kubasova T."/>
            <person name="Jahodarova E."/>
            <person name="Nykrynova M."/>
            <person name="Rychlik I."/>
        </authorList>
    </citation>
    <scope>NUCLEOTIDE SEQUENCE [LARGE SCALE GENOMIC DNA]</scope>
    <source>
        <strain evidence="11 12">ET340</strain>
    </source>
</reference>